<accession>A0A9W8ADQ5</accession>
<keyword evidence="2" id="KW-1185">Reference proteome</keyword>
<proteinExistence type="predicted"/>
<gene>
    <name evidence="1" type="ORF">IWQ60_003012</name>
</gene>
<dbReference type="Proteomes" id="UP001150569">
    <property type="component" value="Unassembled WGS sequence"/>
</dbReference>
<comment type="caution">
    <text evidence="1">The sequence shown here is derived from an EMBL/GenBank/DDBJ whole genome shotgun (WGS) entry which is preliminary data.</text>
</comment>
<dbReference type="InterPro" id="IPR008978">
    <property type="entry name" value="HSP20-like_chaperone"/>
</dbReference>
<dbReference type="EMBL" id="JANBPT010000122">
    <property type="protein sequence ID" value="KAJ1927342.1"/>
    <property type="molecule type" value="Genomic_DNA"/>
</dbReference>
<evidence type="ECO:0000313" key="2">
    <source>
        <dbReference type="Proteomes" id="UP001150569"/>
    </source>
</evidence>
<reference evidence="1" key="1">
    <citation type="submission" date="2022-07" db="EMBL/GenBank/DDBJ databases">
        <title>Phylogenomic reconstructions and comparative analyses of Kickxellomycotina fungi.</title>
        <authorList>
            <person name="Reynolds N.K."/>
            <person name="Stajich J.E."/>
            <person name="Barry K."/>
            <person name="Grigoriev I.V."/>
            <person name="Crous P."/>
            <person name="Smith M.E."/>
        </authorList>
    </citation>
    <scope>NUCLEOTIDE SEQUENCE</scope>
    <source>
        <strain evidence="1">RSA 861</strain>
    </source>
</reference>
<dbReference type="SUPFAM" id="SSF49764">
    <property type="entry name" value="HSP20-like chaperones"/>
    <property type="match status" value="1"/>
</dbReference>
<sequence length="141" mass="15946">MPADNLFSDRFYRESTVDKRVVVEPIAPFAESVAIVLATPPAAEEPKKPEGFVAPTFDQEVTEVHAAFTVKWHDDHHPLKCGYHKEAGKLTVYGDHKHGTLHFEFALPEDVDLEKCAATYEKGVFKAHFPRTSLNWVTWLV</sequence>
<evidence type="ECO:0000313" key="1">
    <source>
        <dbReference type="EMBL" id="KAJ1927342.1"/>
    </source>
</evidence>
<dbReference type="AlphaFoldDB" id="A0A9W8ADQ5"/>
<evidence type="ECO:0008006" key="3">
    <source>
        <dbReference type="Google" id="ProtNLM"/>
    </source>
</evidence>
<organism evidence="1 2">
    <name type="scientific">Tieghemiomyces parasiticus</name>
    <dbReference type="NCBI Taxonomy" id="78921"/>
    <lineage>
        <taxon>Eukaryota</taxon>
        <taxon>Fungi</taxon>
        <taxon>Fungi incertae sedis</taxon>
        <taxon>Zoopagomycota</taxon>
        <taxon>Kickxellomycotina</taxon>
        <taxon>Dimargaritomycetes</taxon>
        <taxon>Dimargaritales</taxon>
        <taxon>Dimargaritaceae</taxon>
        <taxon>Tieghemiomyces</taxon>
    </lineage>
</organism>
<dbReference type="OrthoDB" id="5685220at2759"/>
<protein>
    <recommendedName>
        <fullName evidence="3">SHSP domain-containing protein</fullName>
    </recommendedName>
</protein>
<dbReference type="CDD" id="cd00298">
    <property type="entry name" value="ACD_sHsps_p23-like"/>
    <property type="match status" value="1"/>
</dbReference>
<name>A0A9W8ADQ5_9FUNG</name>